<organism evidence="2 3">
    <name type="scientific">Pontibacter akesuensis</name>
    <dbReference type="NCBI Taxonomy" id="388950"/>
    <lineage>
        <taxon>Bacteria</taxon>
        <taxon>Pseudomonadati</taxon>
        <taxon>Bacteroidota</taxon>
        <taxon>Cytophagia</taxon>
        <taxon>Cytophagales</taxon>
        <taxon>Hymenobacteraceae</taxon>
        <taxon>Pontibacter</taxon>
    </lineage>
</organism>
<dbReference type="EMBL" id="FPCA01000004">
    <property type="protein sequence ID" value="SFU89800.1"/>
    <property type="molecule type" value="Genomic_DNA"/>
</dbReference>
<name>A0A1I7JX79_9BACT</name>
<protein>
    <submittedName>
        <fullName evidence="2">Uncharacterized protein</fullName>
    </submittedName>
</protein>
<dbReference type="AlphaFoldDB" id="A0A1I7JX79"/>
<evidence type="ECO:0000313" key="2">
    <source>
        <dbReference type="EMBL" id="SFU89800.1"/>
    </source>
</evidence>
<sequence>MLIAAYLNGLLPHKTVHPFLSQYKIDSFCISEELIQEVKLKNQPQPPDSKNTLIGGIGYDTINAYRNVNEEQYKKIEENIIAIKNVIIKTRSKSEAIRAAYIQYEKSKILVYLKKNLHVSVHVSLPSLLNNGCNVLPTDSRNATKAINLINKILGFDKIIGLDFRTFKLTRVDITANYLVDGQPSDLLNTPAPSYFKRAAIYDESVYFVATNKAIKTCDLRFLKKRNEKSKDLRQALRGYRRQLLVYEKEIDETELKAWRFEARLKKNRIIRNQLKYEATVMALEDHEFYQRCISYFDTLLKSMIKKSYKRTAGLIKKAYLEGKTSLSAYKFDFWVNYNKG</sequence>
<proteinExistence type="predicted"/>
<feature type="coiled-coil region" evidence="1">
    <location>
        <begin position="223"/>
        <end position="257"/>
    </location>
</feature>
<reference evidence="3" key="1">
    <citation type="submission" date="2016-10" db="EMBL/GenBank/DDBJ databases">
        <authorList>
            <person name="Varghese N."/>
        </authorList>
    </citation>
    <scope>NUCLEOTIDE SEQUENCE [LARGE SCALE GENOMIC DNA]</scope>
    <source>
        <strain evidence="3">DSM 18820</strain>
    </source>
</reference>
<keyword evidence="3" id="KW-1185">Reference proteome</keyword>
<dbReference type="RefSeq" id="WP_068836907.1">
    <property type="nucleotide sequence ID" value="NZ_BMXC01000004.1"/>
</dbReference>
<dbReference type="Proteomes" id="UP000182491">
    <property type="component" value="Unassembled WGS sequence"/>
</dbReference>
<dbReference type="GO" id="GO:0006260">
    <property type="term" value="P:DNA replication"/>
    <property type="evidence" value="ECO:0007669"/>
    <property type="project" value="InterPro"/>
</dbReference>
<gene>
    <name evidence="2" type="ORF">SAMN04487941_3145</name>
</gene>
<accession>A0A1I7JX79</accession>
<evidence type="ECO:0000256" key="1">
    <source>
        <dbReference type="SAM" id="Coils"/>
    </source>
</evidence>
<keyword evidence="1" id="KW-0175">Coiled coil</keyword>
<evidence type="ECO:0000313" key="3">
    <source>
        <dbReference type="Proteomes" id="UP000182491"/>
    </source>
</evidence>